<feature type="region of interest" description="Disordered" evidence="1">
    <location>
        <begin position="129"/>
        <end position="152"/>
    </location>
</feature>
<keyword evidence="3" id="KW-1185">Reference proteome</keyword>
<evidence type="ECO:0000313" key="2">
    <source>
        <dbReference type="EMBL" id="CAK0861723.1"/>
    </source>
</evidence>
<gene>
    <name evidence="2" type="ORF">PCOR1329_LOCUS50320</name>
</gene>
<evidence type="ECO:0000313" key="3">
    <source>
        <dbReference type="Proteomes" id="UP001189429"/>
    </source>
</evidence>
<evidence type="ECO:0000256" key="1">
    <source>
        <dbReference type="SAM" id="MobiDB-lite"/>
    </source>
</evidence>
<feature type="compositionally biased region" description="Basic and acidic residues" evidence="1">
    <location>
        <begin position="167"/>
        <end position="219"/>
    </location>
</feature>
<dbReference type="EMBL" id="CAUYUJ010016089">
    <property type="protein sequence ID" value="CAK0861723.1"/>
    <property type="molecule type" value="Genomic_DNA"/>
</dbReference>
<accession>A0ABN9UPH9</accession>
<name>A0ABN9UPH9_9DINO</name>
<feature type="region of interest" description="Disordered" evidence="1">
    <location>
        <begin position="238"/>
        <end position="263"/>
    </location>
</feature>
<organism evidence="2 3">
    <name type="scientific">Prorocentrum cordatum</name>
    <dbReference type="NCBI Taxonomy" id="2364126"/>
    <lineage>
        <taxon>Eukaryota</taxon>
        <taxon>Sar</taxon>
        <taxon>Alveolata</taxon>
        <taxon>Dinophyceae</taxon>
        <taxon>Prorocentrales</taxon>
        <taxon>Prorocentraceae</taxon>
        <taxon>Prorocentrum</taxon>
    </lineage>
</organism>
<reference evidence="2" key="1">
    <citation type="submission" date="2023-10" db="EMBL/GenBank/DDBJ databases">
        <authorList>
            <person name="Chen Y."/>
            <person name="Shah S."/>
            <person name="Dougan E. K."/>
            <person name="Thang M."/>
            <person name="Chan C."/>
        </authorList>
    </citation>
    <scope>NUCLEOTIDE SEQUENCE [LARGE SCALE GENOMIC DNA]</scope>
</reference>
<proteinExistence type="predicted"/>
<sequence length="324" mass="35247">MSGVGACRPAAVALTELERHAGRGLTSVETLRAESKRLRAGTEALLDRIEASFRTSRAAASSPLEARPGRARGRRQEIAQRSGPALQLTSAFGSGKRGECLCCPAGCRFVWAAVLWAACAVPAPDVLPLRPSSPSGTPRTGSTAAESSTTWTSTDFVRGIAHDACGQHDRDQQDDFDTHEGDGYSDERHPSDQHDGDMQQADWRRDGARQHSFDTHDWGDQCGMQKAPLQQFRGQHHDFDAHEEDEDESRATEGHDGDLQQIDGQHDGELQHFQQYVGNQPYGTKLYFGGCHDGGDAHVAGGAVLPLPPPQLRRQRFRGLLHGG</sequence>
<dbReference type="Proteomes" id="UP001189429">
    <property type="component" value="Unassembled WGS sequence"/>
</dbReference>
<feature type="region of interest" description="Disordered" evidence="1">
    <location>
        <begin position="167"/>
        <end position="222"/>
    </location>
</feature>
<feature type="compositionally biased region" description="Basic and acidic residues" evidence="1">
    <location>
        <begin position="249"/>
        <end position="263"/>
    </location>
</feature>
<protein>
    <submittedName>
        <fullName evidence="2">Uncharacterized protein</fullName>
    </submittedName>
</protein>
<comment type="caution">
    <text evidence="2">The sequence shown here is derived from an EMBL/GenBank/DDBJ whole genome shotgun (WGS) entry which is preliminary data.</text>
</comment>
<feature type="region of interest" description="Disordered" evidence="1">
    <location>
        <begin position="57"/>
        <end position="83"/>
    </location>
</feature>